<evidence type="ECO:0000256" key="3">
    <source>
        <dbReference type="ARBA" id="ARBA00022475"/>
    </source>
</evidence>
<evidence type="ECO:0000259" key="10">
    <source>
        <dbReference type="PROSITE" id="PS50928"/>
    </source>
</evidence>
<evidence type="ECO:0000256" key="2">
    <source>
        <dbReference type="ARBA" id="ARBA00022448"/>
    </source>
</evidence>
<keyword evidence="3" id="KW-1003">Cell membrane</keyword>
<evidence type="ECO:0000256" key="4">
    <source>
        <dbReference type="ARBA" id="ARBA00022519"/>
    </source>
</evidence>
<dbReference type="RefSeq" id="WP_150083540.1">
    <property type="nucleotide sequence ID" value="NZ_VWRN01000035.1"/>
</dbReference>
<evidence type="ECO:0000313" key="12">
    <source>
        <dbReference type="Proteomes" id="UP000324324"/>
    </source>
</evidence>
<feature type="region of interest" description="Disordered" evidence="9">
    <location>
        <begin position="267"/>
        <end position="308"/>
    </location>
</feature>
<dbReference type="Proteomes" id="UP000324324">
    <property type="component" value="Unassembled WGS sequence"/>
</dbReference>
<keyword evidence="2 8" id="KW-0813">Transport</keyword>
<name>A0A5M8ALY1_9BURK</name>
<feature type="transmembrane region" description="Helical" evidence="8">
    <location>
        <begin position="179"/>
        <end position="203"/>
    </location>
</feature>
<accession>A0A5M8ALY1</accession>
<keyword evidence="7 8" id="KW-0472">Membrane</keyword>
<keyword evidence="5 8" id="KW-0812">Transmembrane</keyword>
<feature type="domain" description="ABC transmembrane type-1" evidence="10">
    <location>
        <begin position="64"/>
        <end position="254"/>
    </location>
</feature>
<dbReference type="AlphaFoldDB" id="A0A5M8ALY1"/>
<dbReference type="EMBL" id="VWRN01000035">
    <property type="protein sequence ID" value="KAA6123125.1"/>
    <property type="molecule type" value="Genomic_DNA"/>
</dbReference>
<dbReference type="CDD" id="cd06261">
    <property type="entry name" value="TM_PBP2"/>
    <property type="match status" value="1"/>
</dbReference>
<comment type="subcellular location">
    <subcellularLocation>
        <location evidence="1">Cell inner membrane</location>
        <topology evidence="1">Multi-pass membrane protein</topology>
    </subcellularLocation>
    <subcellularLocation>
        <location evidence="8">Cell membrane</location>
        <topology evidence="8">Multi-pass membrane protein</topology>
    </subcellularLocation>
</comment>
<dbReference type="GO" id="GO:0005886">
    <property type="term" value="C:plasma membrane"/>
    <property type="evidence" value="ECO:0007669"/>
    <property type="project" value="UniProtKB-SubCell"/>
</dbReference>
<keyword evidence="6 8" id="KW-1133">Transmembrane helix</keyword>
<dbReference type="PANTHER" id="PTHR43357:SF4">
    <property type="entry name" value="INNER MEMBRANE ABC TRANSPORTER PERMEASE PROTEIN YDCV"/>
    <property type="match status" value="1"/>
</dbReference>
<dbReference type="InterPro" id="IPR035906">
    <property type="entry name" value="MetI-like_sf"/>
</dbReference>
<dbReference type="Gene3D" id="1.10.3720.10">
    <property type="entry name" value="MetI-like"/>
    <property type="match status" value="1"/>
</dbReference>
<dbReference type="SUPFAM" id="SSF161098">
    <property type="entry name" value="MetI-like"/>
    <property type="match status" value="1"/>
</dbReference>
<evidence type="ECO:0000313" key="11">
    <source>
        <dbReference type="EMBL" id="KAA6123125.1"/>
    </source>
</evidence>
<sequence>MNSVRRGYAYWAQLALTLAVCAFMTVPVALSVLAGLTNNIFVGLESGLTTRWVQEVWGLYRNTIFLSLGIALACLGCTLVLGVPAAYYMALRRSRLTRLIEELLMLPVAIPGLATALGLILLYGGLPWLRTSWVFILIGHVLFTLPFMVRSVLAIMSAIDIRTLEDAAASLGATRMQRFFTVVLPNCRQGILAGALMVVTLSVGEFNLTWMLHTPTTQTLPVGLADSYASMRLEIGSAYTIVFFLMIIPLLVVMQMVSAMGARARRHPEQDTPVPFAGTVTTSLNPPVGPDSAPQSQPQPQTEAPRHA</sequence>
<comment type="caution">
    <text evidence="11">The sequence shown here is derived from an EMBL/GenBank/DDBJ whole genome shotgun (WGS) entry which is preliminary data.</text>
</comment>
<keyword evidence="12" id="KW-1185">Reference proteome</keyword>
<proteinExistence type="inferred from homology"/>
<dbReference type="InterPro" id="IPR000515">
    <property type="entry name" value="MetI-like"/>
</dbReference>
<evidence type="ECO:0000256" key="9">
    <source>
        <dbReference type="SAM" id="MobiDB-lite"/>
    </source>
</evidence>
<evidence type="ECO:0000256" key="1">
    <source>
        <dbReference type="ARBA" id="ARBA00004429"/>
    </source>
</evidence>
<protein>
    <submittedName>
        <fullName evidence="11">ABC transporter permease</fullName>
    </submittedName>
</protein>
<evidence type="ECO:0000256" key="5">
    <source>
        <dbReference type="ARBA" id="ARBA00022692"/>
    </source>
</evidence>
<evidence type="ECO:0000256" key="8">
    <source>
        <dbReference type="RuleBase" id="RU363032"/>
    </source>
</evidence>
<dbReference type="PROSITE" id="PS50928">
    <property type="entry name" value="ABC_TM1"/>
    <property type="match status" value="1"/>
</dbReference>
<evidence type="ECO:0000256" key="6">
    <source>
        <dbReference type="ARBA" id="ARBA00022989"/>
    </source>
</evidence>
<dbReference type="GO" id="GO:0055085">
    <property type="term" value="P:transmembrane transport"/>
    <property type="evidence" value="ECO:0007669"/>
    <property type="project" value="InterPro"/>
</dbReference>
<feature type="transmembrane region" description="Helical" evidence="8">
    <location>
        <begin position="64"/>
        <end position="91"/>
    </location>
</feature>
<feature type="transmembrane region" description="Helical" evidence="8">
    <location>
        <begin position="103"/>
        <end position="126"/>
    </location>
</feature>
<gene>
    <name evidence="11" type="ORF">F1599_14695</name>
</gene>
<organism evidence="11 12">
    <name type="scientific">Cupriavidus cauae</name>
    <dbReference type="NCBI Taxonomy" id="2608999"/>
    <lineage>
        <taxon>Bacteria</taxon>
        <taxon>Pseudomonadati</taxon>
        <taxon>Pseudomonadota</taxon>
        <taxon>Betaproteobacteria</taxon>
        <taxon>Burkholderiales</taxon>
        <taxon>Burkholderiaceae</taxon>
        <taxon>Cupriavidus</taxon>
    </lineage>
</organism>
<feature type="transmembrane region" description="Helical" evidence="8">
    <location>
        <begin position="132"/>
        <end position="159"/>
    </location>
</feature>
<feature type="transmembrane region" description="Helical" evidence="8">
    <location>
        <begin position="12"/>
        <end position="36"/>
    </location>
</feature>
<feature type="transmembrane region" description="Helical" evidence="8">
    <location>
        <begin position="238"/>
        <end position="257"/>
    </location>
</feature>
<reference evidence="11 12" key="1">
    <citation type="submission" date="2019-09" db="EMBL/GenBank/DDBJ databases">
        <title>Isolation of a novel species in the genus Cupriavidus from patients with sepsis using whole genome sequencing.</title>
        <authorList>
            <person name="Kweon O.J."/>
            <person name="Lee M.-K."/>
        </authorList>
    </citation>
    <scope>NUCLEOTIDE SEQUENCE [LARGE SCALE GENOMIC DNA]</scope>
    <source>
        <strain evidence="11 12">MKL-01</strain>
    </source>
</reference>
<dbReference type="Pfam" id="PF00528">
    <property type="entry name" value="BPD_transp_1"/>
    <property type="match status" value="1"/>
</dbReference>
<evidence type="ECO:0000256" key="7">
    <source>
        <dbReference type="ARBA" id="ARBA00023136"/>
    </source>
</evidence>
<feature type="compositionally biased region" description="Low complexity" evidence="9">
    <location>
        <begin position="290"/>
        <end position="301"/>
    </location>
</feature>
<comment type="similarity">
    <text evidence="8">Belongs to the binding-protein-dependent transport system permease family.</text>
</comment>
<dbReference type="PANTHER" id="PTHR43357">
    <property type="entry name" value="INNER MEMBRANE ABC TRANSPORTER PERMEASE PROTEIN YDCV"/>
    <property type="match status" value="1"/>
</dbReference>
<keyword evidence="4" id="KW-0997">Cell inner membrane</keyword>